<dbReference type="GO" id="GO:0097254">
    <property type="term" value="P:renal tubular secretion"/>
    <property type="evidence" value="ECO:0007669"/>
    <property type="project" value="UniProtKB-ARBA"/>
</dbReference>
<dbReference type="InterPro" id="IPR003439">
    <property type="entry name" value="ABC_transporter-like_ATP-bd"/>
</dbReference>
<dbReference type="GO" id="GO:0017085">
    <property type="term" value="P:response to insecticide"/>
    <property type="evidence" value="ECO:0007669"/>
    <property type="project" value="UniProtKB-ARBA"/>
</dbReference>
<dbReference type="Gene3D" id="1.20.1560.10">
    <property type="entry name" value="ABC transporter type 1, transmembrane domain"/>
    <property type="match status" value="1"/>
</dbReference>
<feature type="domain" description="ABC transporter" evidence="15">
    <location>
        <begin position="386"/>
        <end position="622"/>
    </location>
</feature>
<evidence type="ECO:0000256" key="12">
    <source>
        <dbReference type="ARBA" id="ARBA00023180"/>
    </source>
</evidence>
<accession>A0A834I2W7</accession>
<dbReference type="CDD" id="cd18578">
    <property type="entry name" value="ABC_6TM_Pgp_ABCB1_D2_like"/>
    <property type="match status" value="1"/>
</dbReference>
<dbReference type="PROSITE" id="PS50893">
    <property type="entry name" value="ABC_TRANSPORTER_2"/>
    <property type="match status" value="2"/>
</dbReference>
<dbReference type="OrthoDB" id="6500128at2759"/>
<dbReference type="EMBL" id="JAACXV010014582">
    <property type="protein sequence ID" value="KAF7265962.1"/>
    <property type="molecule type" value="Genomic_DNA"/>
</dbReference>
<dbReference type="SUPFAM" id="SSF52540">
    <property type="entry name" value="P-loop containing nucleoside triphosphate hydrolases"/>
    <property type="match status" value="2"/>
</dbReference>
<keyword evidence="10 14" id="KW-1133">Transmembrane helix</keyword>
<dbReference type="FunFam" id="3.40.50.300:FF:000479">
    <property type="entry name" value="Multidrug resistance protein 1A"/>
    <property type="match status" value="1"/>
</dbReference>
<evidence type="ECO:0000256" key="2">
    <source>
        <dbReference type="ARBA" id="ARBA00007577"/>
    </source>
</evidence>
<dbReference type="AlphaFoldDB" id="A0A834I2W7"/>
<dbReference type="PROSITE" id="PS50929">
    <property type="entry name" value="ABC_TM1F"/>
    <property type="match status" value="2"/>
</dbReference>
<dbReference type="CDD" id="cd03249">
    <property type="entry name" value="ABC_MTABC3_MDL1_MDL2"/>
    <property type="match status" value="2"/>
</dbReference>
<comment type="subcellular location">
    <subcellularLocation>
        <location evidence="1">Membrane</location>
        <topology evidence="1">Multi-pass membrane protein</topology>
    </subcellularLocation>
</comment>
<dbReference type="FunFam" id="1.20.1560.10:FF:000018">
    <property type="entry name" value="ATP-binding cassette subfamily B member 11"/>
    <property type="match status" value="1"/>
</dbReference>
<dbReference type="SMART" id="SM00382">
    <property type="entry name" value="AAA"/>
    <property type="match status" value="2"/>
</dbReference>
<protein>
    <recommendedName>
        <fullName evidence="3">ABC-type xenobiotic transporter</fullName>
        <ecNumber evidence="3">7.6.2.2</ecNumber>
    </recommendedName>
</protein>
<dbReference type="GO" id="GO:0008559">
    <property type="term" value="F:ABC-type xenobiotic transporter activity"/>
    <property type="evidence" value="ECO:0007669"/>
    <property type="project" value="UniProtKB-EC"/>
</dbReference>
<keyword evidence="6" id="KW-0677">Repeat</keyword>
<keyword evidence="9" id="KW-1278">Translocase</keyword>
<keyword evidence="8" id="KW-0067">ATP-binding</keyword>
<dbReference type="GO" id="GO:0015421">
    <property type="term" value="F:ABC-type oligopeptide transporter activity"/>
    <property type="evidence" value="ECO:0007669"/>
    <property type="project" value="TreeGrafter"/>
</dbReference>
<evidence type="ECO:0000259" key="15">
    <source>
        <dbReference type="PROSITE" id="PS50893"/>
    </source>
</evidence>
<dbReference type="PANTHER" id="PTHR43394:SF27">
    <property type="entry name" value="ATP-DEPENDENT TRANSLOCASE ABCB1-LIKE"/>
    <property type="match status" value="1"/>
</dbReference>
<keyword evidence="18" id="KW-1185">Reference proteome</keyword>
<keyword evidence="11 14" id="KW-0472">Membrane</keyword>
<comment type="caution">
    <text evidence="17">The sequence shown here is derived from an EMBL/GenBank/DDBJ whole genome shotgun (WGS) entry which is preliminary data.</text>
</comment>
<feature type="transmembrane region" description="Helical" evidence="14">
    <location>
        <begin position="287"/>
        <end position="309"/>
    </location>
</feature>
<evidence type="ECO:0000256" key="3">
    <source>
        <dbReference type="ARBA" id="ARBA00012191"/>
    </source>
</evidence>
<dbReference type="InterPro" id="IPR017871">
    <property type="entry name" value="ABC_transporter-like_CS"/>
</dbReference>
<evidence type="ECO:0000256" key="13">
    <source>
        <dbReference type="ARBA" id="ARBA00034018"/>
    </source>
</evidence>
<evidence type="ECO:0000313" key="17">
    <source>
        <dbReference type="EMBL" id="KAF7265962.1"/>
    </source>
</evidence>
<feature type="domain" description="ABC transporter" evidence="15">
    <location>
        <begin position="1008"/>
        <end position="1246"/>
    </location>
</feature>
<dbReference type="GO" id="GO:0005743">
    <property type="term" value="C:mitochondrial inner membrane"/>
    <property type="evidence" value="ECO:0007669"/>
    <property type="project" value="TreeGrafter"/>
</dbReference>
<dbReference type="CDD" id="cd18577">
    <property type="entry name" value="ABC_6TM_Pgp_ABCB1_D1_like"/>
    <property type="match status" value="1"/>
</dbReference>
<evidence type="ECO:0000256" key="8">
    <source>
        <dbReference type="ARBA" id="ARBA00022840"/>
    </source>
</evidence>
<dbReference type="EC" id="7.6.2.2" evidence="3"/>
<dbReference type="GO" id="GO:0016887">
    <property type="term" value="F:ATP hydrolysis activity"/>
    <property type="evidence" value="ECO:0007669"/>
    <property type="project" value="InterPro"/>
</dbReference>
<dbReference type="InterPro" id="IPR027417">
    <property type="entry name" value="P-loop_NTPase"/>
</dbReference>
<reference evidence="17" key="1">
    <citation type="submission" date="2020-08" db="EMBL/GenBank/DDBJ databases">
        <title>Genome sequencing and assembly of the red palm weevil Rhynchophorus ferrugineus.</title>
        <authorList>
            <person name="Dias G.B."/>
            <person name="Bergman C.M."/>
            <person name="Manee M."/>
        </authorList>
    </citation>
    <scope>NUCLEOTIDE SEQUENCE</scope>
    <source>
        <strain evidence="17">AA-2017</strain>
        <tissue evidence="17">Whole larva</tissue>
    </source>
</reference>
<feature type="transmembrane region" description="Helical" evidence="14">
    <location>
        <begin position="177"/>
        <end position="195"/>
    </location>
</feature>
<evidence type="ECO:0000256" key="1">
    <source>
        <dbReference type="ARBA" id="ARBA00004141"/>
    </source>
</evidence>
<dbReference type="Pfam" id="PF00005">
    <property type="entry name" value="ABC_tran"/>
    <property type="match status" value="2"/>
</dbReference>
<dbReference type="InterPro" id="IPR003593">
    <property type="entry name" value="AAA+_ATPase"/>
</dbReference>
<feature type="transmembrane region" description="Helical" evidence="14">
    <location>
        <begin position="831"/>
        <end position="848"/>
    </location>
</feature>
<dbReference type="Proteomes" id="UP000625711">
    <property type="component" value="Unassembled WGS sequence"/>
</dbReference>
<feature type="domain" description="ABC transmembrane type-1" evidence="16">
    <location>
        <begin position="41"/>
        <end position="352"/>
    </location>
</feature>
<keyword evidence="7" id="KW-0547">Nucleotide-binding</keyword>
<evidence type="ECO:0000256" key="7">
    <source>
        <dbReference type="ARBA" id="ARBA00022741"/>
    </source>
</evidence>
<dbReference type="InterPro" id="IPR036640">
    <property type="entry name" value="ABC1_TM_sf"/>
</dbReference>
<evidence type="ECO:0000259" key="16">
    <source>
        <dbReference type="PROSITE" id="PS50929"/>
    </source>
</evidence>
<dbReference type="SUPFAM" id="SSF90123">
    <property type="entry name" value="ABC transporter transmembrane region"/>
    <property type="match status" value="2"/>
</dbReference>
<dbReference type="PROSITE" id="PS00211">
    <property type="entry name" value="ABC_TRANSPORTER_1"/>
    <property type="match status" value="2"/>
</dbReference>
<dbReference type="Pfam" id="PF00664">
    <property type="entry name" value="ABC_membrane"/>
    <property type="match status" value="2"/>
</dbReference>
<dbReference type="PANTHER" id="PTHR43394">
    <property type="entry name" value="ATP-DEPENDENT PERMEASE MDL1, MITOCHONDRIAL"/>
    <property type="match status" value="1"/>
</dbReference>
<evidence type="ECO:0000256" key="9">
    <source>
        <dbReference type="ARBA" id="ARBA00022967"/>
    </source>
</evidence>
<keyword evidence="5 14" id="KW-0812">Transmembrane</keyword>
<gene>
    <name evidence="17" type="ORF">GWI33_020700</name>
</gene>
<feature type="transmembrane region" description="Helical" evidence="14">
    <location>
        <begin position="807"/>
        <end position="825"/>
    </location>
</feature>
<evidence type="ECO:0000256" key="11">
    <source>
        <dbReference type="ARBA" id="ARBA00023136"/>
    </source>
</evidence>
<comment type="similarity">
    <text evidence="2">Belongs to the ABC transporter superfamily. ABCB family. Multidrug resistance exporter (TC 3.A.1.201) subfamily.</text>
</comment>
<dbReference type="GO" id="GO:0090374">
    <property type="term" value="P:oligopeptide export from mitochondrion"/>
    <property type="evidence" value="ECO:0007669"/>
    <property type="project" value="TreeGrafter"/>
</dbReference>
<dbReference type="FunFam" id="3.40.50.300:FF:000205">
    <property type="entry name" value="ABC transporter B family member 4"/>
    <property type="match status" value="1"/>
</dbReference>
<evidence type="ECO:0000256" key="10">
    <source>
        <dbReference type="ARBA" id="ARBA00022989"/>
    </source>
</evidence>
<keyword evidence="4" id="KW-0813">Transport</keyword>
<organism evidence="17 18">
    <name type="scientific">Rhynchophorus ferrugineus</name>
    <name type="common">Red palm weevil</name>
    <name type="synonym">Curculio ferrugineus</name>
    <dbReference type="NCBI Taxonomy" id="354439"/>
    <lineage>
        <taxon>Eukaryota</taxon>
        <taxon>Metazoa</taxon>
        <taxon>Ecdysozoa</taxon>
        <taxon>Arthropoda</taxon>
        <taxon>Hexapoda</taxon>
        <taxon>Insecta</taxon>
        <taxon>Pterygota</taxon>
        <taxon>Neoptera</taxon>
        <taxon>Endopterygota</taxon>
        <taxon>Coleoptera</taxon>
        <taxon>Polyphaga</taxon>
        <taxon>Cucujiformia</taxon>
        <taxon>Curculionidae</taxon>
        <taxon>Dryophthorinae</taxon>
        <taxon>Rhynchophorus</taxon>
    </lineage>
</organism>
<proteinExistence type="inferred from homology"/>
<evidence type="ECO:0000256" key="4">
    <source>
        <dbReference type="ARBA" id="ARBA00022448"/>
    </source>
</evidence>
<keyword evidence="12" id="KW-0325">Glycoprotein</keyword>
<dbReference type="GO" id="GO:0005524">
    <property type="term" value="F:ATP binding"/>
    <property type="evidence" value="ECO:0007669"/>
    <property type="project" value="UniProtKB-KW"/>
</dbReference>
<dbReference type="InterPro" id="IPR011527">
    <property type="entry name" value="ABC1_TM_dom"/>
</dbReference>
<feature type="transmembrane region" description="Helical" evidence="14">
    <location>
        <begin position="201"/>
        <end position="222"/>
    </location>
</feature>
<evidence type="ECO:0000256" key="6">
    <source>
        <dbReference type="ARBA" id="ARBA00022737"/>
    </source>
</evidence>
<feature type="transmembrane region" description="Helical" evidence="14">
    <location>
        <begin position="683"/>
        <end position="706"/>
    </location>
</feature>
<evidence type="ECO:0000256" key="5">
    <source>
        <dbReference type="ARBA" id="ARBA00022692"/>
    </source>
</evidence>
<dbReference type="FunFam" id="1.20.1560.10:FF:000009">
    <property type="entry name" value="ABC transporter B family member 1"/>
    <property type="match status" value="1"/>
</dbReference>
<feature type="domain" description="ABC transmembrane type-1" evidence="16">
    <location>
        <begin position="687"/>
        <end position="974"/>
    </location>
</feature>
<feature type="transmembrane region" description="Helical" evidence="14">
    <location>
        <begin position="733"/>
        <end position="755"/>
    </location>
</feature>
<dbReference type="InterPro" id="IPR039421">
    <property type="entry name" value="Type_1_exporter"/>
</dbReference>
<feature type="transmembrane region" description="Helical" evidence="14">
    <location>
        <begin position="31"/>
        <end position="52"/>
    </location>
</feature>
<sequence>MGVHFDESVDFKLPKETPEEKKEDNVPYYQLYTYSTSLDVLLIVIGAIGSVVCGILQPYLMILFGDVAGIVVDYTTVFTANASEKEIEPARERLLDGTRDFAILSSVAAAVIILSSYISVVCFTYSALRQTFKMRKLFFEKVLHQDVGWYDQNQTGDFASIITDNIPKIEDGIGEKVGMLLFLHSTFVTGVVWALIKGWKLALVCLAAFPLQTLVMGAIAWFSAKYCKQEMAAYSGAGSVAEEVLSSIRTVVAFNGQKREEERYEKYVREAQNNNIKRCLFNALNQAFIWFLAYGCYALAFWYGVGLVIAEGQLPEDQRVYTPGNMMGVFFSTLIASWNFGSAGPFLEVFGMARGAAFNVFQILNSEPVMHRHNNLGKRPVFVSDIVFKNIGFRYPSRPDVQVLSNINIEISFGETVALVGHSGSGKSTVVQMLQRFYDPTSGLITVDGVDLKDINLSYLRQNVGVVSQEPALFATTIAENIRYGKLNATLDEIVAAAKKANAHKFICKLPHGYQTVIGERGAQLSGGQKQRVAIARALIKEPNLLILDEATSALDTASELEVQAALDSISGECTKIIVAHRLSTIRNADRIIVFDKGQIVEEGSHAKLIESKGVYYNMVNSQGYTEIKNENDTKNNLEKSGSKLSLSSKEHLLVDPEKDDESEDVVSSGVLMKILRINSPEWVSMVVGCLASLMNGASLPVYGLIFGDFLGVLSLPDTVVLRATTNLYCLDFLYLGLATGLAMFFQIFAFGYAGEKLTYRLRNKMFASMLQQEIGWFDNKEHGVGSLCAQLSGDAASVQGAGGSRIGLILNSASTLILSTVFGLYLDWKLALVSGVFSPILFFCIYYERKYLQQESLYTQKLLEKSAKIAVEAIDNIRTVKSLGCERVFCEFYVKELVRCKQIGYRRSHFRALIMGCARSLQFVAYAAGMMYGVHVLAKGEIDTGTVFKVLEVIVTSSWSIGNALSFSSNMQKGMTAASRIFALFERVPTVKNYPNAMRHQWDNSSVEYSRVYFTYPTRPTVQVLNGLDLSIVHGKTVALVGSSGCGKSTVIQLLTRFYDPTNGEVSVNGEDIRSLDLRCLRSQMGVVSQEPNLFDLTIGENISYGVQCRTVSMKEVESAAKAANIHNFICSLPLGYDTRIGSKGKQLSGGQKQRIAIARALLQDPKILLLDEATSALDHESEKMVQEALDNARRGRTCITIAHRLTTIQEADLICVVKGGQVAEMGTHQQLLYQKGHYYDFYKLQSGQS</sequence>
<evidence type="ECO:0000313" key="18">
    <source>
        <dbReference type="Proteomes" id="UP000625711"/>
    </source>
</evidence>
<name>A0A834I2W7_RHYFE</name>
<feature type="transmembrane region" description="Helical" evidence="14">
    <location>
        <begin position="329"/>
        <end position="350"/>
    </location>
</feature>
<comment type="catalytic activity">
    <reaction evidence="13">
        <text>ATP + H2O + xenobioticSide 1 = ADP + phosphate + xenobioticSide 2.</text>
        <dbReference type="EC" id="7.6.2.2"/>
    </reaction>
</comment>
<evidence type="ECO:0000256" key="14">
    <source>
        <dbReference type="SAM" id="Phobius"/>
    </source>
</evidence>
<dbReference type="Gene3D" id="3.40.50.300">
    <property type="entry name" value="P-loop containing nucleotide triphosphate hydrolases"/>
    <property type="match status" value="2"/>
</dbReference>
<feature type="transmembrane region" description="Helical" evidence="14">
    <location>
        <begin position="101"/>
        <end position="128"/>
    </location>
</feature>